<evidence type="ECO:0000313" key="2">
    <source>
        <dbReference type="EMBL" id="EEC81990.1"/>
    </source>
</evidence>
<protein>
    <submittedName>
        <fullName evidence="2">Uncharacterized protein</fullName>
    </submittedName>
</protein>
<proteinExistence type="predicted"/>
<sequence length="167" mass="17804">MVTGCLSPPCPLLPRPPSLLPSASSSSPPLRLLSTLLSRPVRFMQSSPKRSTGTAAPAASTLSSTSSHPCPWPPDKYTYNTVLKGLWIAKQWEKAQELKAALPRPPTLQVGGSRAPAREGRRDKGWAGAEEGGDRGGCLQYPLHLCPYHGRRQAADDHGGQAAAMSK</sequence>
<feature type="region of interest" description="Disordered" evidence="1">
    <location>
        <begin position="103"/>
        <end position="133"/>
    </location>
</feature>
<keyword evidence="3" id="KW-1185">Reference proteome</keyword>
<evidence type="ECO:0000313" key="3">
    <source>
        <dbReference type="Proteomes" id="UP000007015"/>
    </source>
</evidence>
<dbReference type="Gramene" id="BGIOSGA024346-TA">
    <property type="protein sequence ID" value="BGIOSGA024346-PA"/>
    <property type="gene ID" value="BGIOSGA024346"/>
</dbReference>
<feature type="compositionally biased region" description="Basic and acidic residues" evidence="1">
    <location>
        <begin position="116"/>
        <end position="125"/>
    </location>
</feature>
<gene>
    <name evidence="2" type="ORF">OsI_25920</name>
</gene>
<organism evidence="2 3">
    <name type="scientific">Oryza sativa subsp. indica</name>
    <name type="common">Rice</name>
    <dbReference type="NCBI Taxonomy" id="39946"/>
    <lineage>
        <taxon>Eukaryota</taxon>
        <taxon>Viridiplantae</taxon>
        <taxon>Streptophyta</taxon>
        <taxon>Embryophyta</taxon>
        <taxon>Tracheophyta</taxon>
        <taxon>Spermatophyta</taxon>
        <taxon>Magnoliopsida</taxon>
        <taxon>Liliopsida</taxon>
        <taxon>Poales</taxon>
        <taxon>Poaceae</taxon>
        <taxon>BOP clade</taxon>
        <taxon>Oryzoideae</taxon>
        <taxon>Oryzeae</taxon>
        <taxon>Oryzinae</taxon>
        <taxon>Oryza</taxon>
        <taxon>Oryza sativa</taxon>
    </lineage>
</organism>
<reference evidence="2 3" key="1">
    <citation type="journal article" date="2005" name="PLoS Biol.">
        <title>The genomes of Oryza sativa: a history of duplications.</title>
        <authorList>
            <person name="Yu J."/>
            <person name="Wang J."/>
            <person name="Lin W."/>
            <person name="Li S."/>
            <person name="Li H."/>
            <person name="Zhou J."/>
            <person name="Ni P."/>
            <person name="Dong W."/>
            <person name="Hu S."/>
            <person name="Zeng C."/>
            <person name="Zhang J."/>
            <person name="Zhang Y."/>
            <person name="Li R."/>
            <person name="Xu Z."/>
            <person name="Li S."/>
            <person name="Li X."/>
            <person name="Zheng H."/>
            <person name="Cong L."/>
            <person name="Lin L."/>
            <person name="Yin J."/>
            <person name="Geng J."/>
            <person name="Li G."/>
            <person name="Shi J."/>
            <person name="Liu J."/>
            <person name="Lv H."/>
            <person name="Li J."/>
            <person name="Wang J."/>
            <person name="Deng Y."/>
            <person name="Ran L."/>
            <person name="Shi X."/>
            <person name="Wang X."/>
            <person name="Wu Q."/>
            <person name="Li C."/>
            <person name="Ren X."/>
            <person name="Wang J."/>
            <person name="Wang X."/>
            <person name="Li D."/>
            <person name="Liu D."/>
            <person name="Zhang X."/>
            <person name="Ji Z."/>
            <person name="Zhao W."/>
            <person name="Sun Y."/>
            <person name="Zhang Z."/>
            <person name="Bao J."/>
            <person name="Han Y."/>
            <person name="Dong L."/>
            <person name="Ji J."/>
            <person name="Chen P."/>
            <person name="Wu S."/>
            <person name="Liu J."/>
            <person name="Xiao Y."/>
            <person name="Bu D."/>
            <person name="Tan J."/>
            <person name="Yang L."/>
            <person name="Ye C."/>
            <person name="Zhang J."/>
            <person name="Xu J."/>
            <person name="Zhou Y."/>
            <person name="Yu Y."/>
            <person name="Zhang B."/>
            <person name="Zhuang S."/>
            <person name="Wei H."/>
            <person name="Liu B."/>
            <person name="Lei M."/>
            <person name="Yu H."/>
            <person name="Li Y."/>
            <person name="Xu H."/>
            <person name="Wei S."/>
            <person name="He X."/>
            <person name="Fang L."/>
            <person name="Zhang Z."/>
            <person name="Zhang Y."/>
            <person name="Huang X."/>
            <person name="Su Z."/>
            <person name="Tong W."/>
            <person name="Li J."/>
            <person name="Tong Z."/>
            <person name="Li S."/>
            <person name="Ye J."/>
            <person name="Wang L."/>
            <person name="Fang L."/>
            <person name="Lei T."/>
            <person name="Chen C."/>
            <person name="Chen H."/>
            <person name="Xu Z."/>
            <person name="Li H."/>
            <person name="Huang H."/>
            <person name="Zhang F."/>
            <person name="Xu H."/>
            <person name="Li N."/>
            <person name="Zhao C."/>
            <person name="Li S."/>
            <person name="Dong L."/>
            <person name="Huang Y."/>
            <person name="Li L."/>
            <person name="Xi Y."/>
            <person name="Qi Q."/>
            <person name="Li W."/>
            <person name="Zhang B."/>
            <person name="Hu W."/>
            <person name="Zhang Y."/>
            <person name="Tian X."/>
            <person name="Jiao Y."/>
            <person name="Liang X."/>
            <person name="Jin J."/>
            <person name="Gao L."/>
            <person name="Zheng W."/>
            <person name="Hao B."/>
            <person name="Liu S."/>
            <person name="Wang W."/>
            <person name="Yuan L."/>
            <person name="Cao M."/>
            <person name="McDermott J."/>
            <person name="Samudrala R."/>
            <person name="Wang J."/>
            <person name="Wong G.K."/>
            <person name="Yang H."/>
        </authorList>
    </citation>
    <scope>NUCLEOTIDE SEQUENCE [LARGE SCALE GENOMIC DNA]</scope>
    <source>
        <strain evidence="3">cv. 93-11</strain>
    </source>
</reference>
<feature type="region of interest" description="Disordered" evidence="1">
    <location>
        <begin position="1"/>
        <end position="28"/>
    </location>
</feature>
<dbReference type="HOGENOM" id="CLU_1597202_0_0_1"/>
<feature type="compositionally biased region" description="Pro residues" evidence="1">
    <location>
        <begin position="8"/>
        <end position="19"/>
    </location>
</feature>
<dbReference type="EMBL" id="CM000132">
    <property type="protein sequence ID" value="EEC81990.1"/>
    <property type="molecule type" value="Genomic_DNA"/>
</dbReference>
<feature type="compositionally biased region" description="Low complexity" evidence="1">
    <location>
        <begin position="51"/>
        <end position="67"/>
    </location>
</feature>
<accession>B8B5X2</accession>
<feature type="region of interest" description="Disordered" evidence="1">
    <location>
        <begin position="44"/>
        <end position="74"/>
    </location>
</feature>
<dbReference type="Proteomes" id="UP000007015">
    <property type="component" value="Chromosome 7"/>
</dbReference>
<evidence type="ECO:0000256" key="1">
    <source>
        <dbReference type="SAM" id="MobiDB-lite"/>
    </source>
</evidence>
<name>B8B5X2_ORYSI</name>
<dbReference type="AlphaFoldDB" id="B8B5X2"/>